<dbReference type="PANTHER" id="PTHR45719">
    <property type="entry name" value="GLYCOSYLTRANSFERASE"/>
    <property type="match status" value="1"/>
</dbReference>
<name>A0A6A1UKI1_9ROSI</name>
<accession>A0A6A1UKI1</accession>
<dbReference type="OrthoDB" id="1712543at2759"/>
<reference evidence="1 2" key="1">
    <citation type="journal article" date="2019" name="Plant Biotechnol. J.">
        <title>The red bayberry genome and genetic basis of sex determination.</title>
        <authorList>
            <person name="Jia H.M."/>
            <person name="Jia H.J."/>
            <person name="Cai Q.L."/>
            <person name="Wang Y."/>
            <person name="Zhao H.B."/>
            <person name="Yang W.F."/>
            <person name="Wang G.Y."/>
            <person name="Li Y.H."/>
            <person name="Zhan D.L."/>
            <person name="Shen Y.T."/>
            <person name="Niu Q.F."/>
            <person name="Chang L."/>
            <person name="Qiu J."/>
            <person name="Zhao L."/>
            <person name="Xie H.B."/>
            <person name="Fu W.Y."/>
            <person name="Jin J."/>
            <person name="Li X.W."/>
            <person name="Jiao Y."/>
            <person name="Zhou C.C."/>
            <person name="Tu T."/>
            <person name="Chai C.Y."/>
            <person name="Gao J.L."/>
            <person name="Fan L.J."/>
            <person name="van de Weg E."/>
            <person name="Wang J.Y."/>
            <person name="Gao Z.S."/>
        </authorList>
    </citation>
    <scope>NUCLEOTIDE SEQUENCE [LARGE SCALE GENOMIC DNA]</scope>
    <source>
        <tissue evidence="1">Leaves</tissue>
    </source>
</reference>
<dbReference type="EMBL" id="RXIC02000113">
    <property type="protein sequence ID" value="KAB1200915.1"/>
    <property type="molecule type" value="Genomic_DNA"/>
</dbReference>
<comment type="caution">
    <text evidence="1">The sequence shown here is derived from an EMBL/GenBank/DDBJ whole genome shotgun (WGS) entry which is preliminary data.</text>
</comment>
<sequence>MKKLRSYYMNLRHPQTMERKWIFPLAIGSILSLCLLFLTTLTSSDGTVLSALPLHPRLQLRLRRVEAPCHPHLDTAPSASAGLPDIRLQRRRPYAEADSSGSLSPSQSLCGAFGPRVLAGGALGSAELHSERPGLRQIRECEDDHQGQSRHIPGPHHGGQHAPRRRYFVEGSRGLGLVYQSQCLGLSTCHAGWYQRAKPIIVDPGLYMTKKADVFWVTQRRSVPTAFKLFTESLSLVSKLVRSDPVKTVI</sequence>
<dbReference type="AlphaFoldDB" id="A0A6A1UKI1"/>
<dbReference type="InterPro" id="IPR044610">
    <property type="entry name" value="GLCAT14A/B/C"/>
</dbReference>
<dbReference type="GO" id="GO:0015020">
    <property type="term" value="F:glucuronosyltransferase activity"/>
    <property type="evidence" value="ECO:0007669"/>
    <property type="project" value="InterPro"/>
</dbReference>
<evidence type="ECO:0000313" key="1">
    <source>
        <dbReference type="EMBL" id="KAB1200915.1"/>
    </source>
</evidence>
<organism evidence="1 2">
    <name type="scientific">Morella rubra</name>
    <name type="common">Chinese bayberry</name>
    <dbReference type="NCBI Taxonomy" id="262757"/>
    <lineage>
        <taxon>Eukaryota</taxon>
        <taxon>Viridiplantae</taxon>
        <taxon>Streptophyta</taxon>
        <taxon>Embryophyta</taxon>
        <taxon>Tracheophyta</taxon>
        <taxon>Spermatophyta</taxon>
        <taxon>Magnoliopsida</taxon>
        <taxon>eudicotyledons</taxon>
        <taxon>Gunneridae</taxon>
        <taxon>Pentapetalae</taxon>
        <taxon>rosids</taxon>
        <taxon>fabids</taxon>
        <taxon>Fagales</taxon>
        <taxon>Myricaceae</taxon>
        <taxon>Morella</taxon>
    </lineage>
</organism>
<dbReference type="Proteomes" id="UP000516437">
    <property type="component" value="Unassembled WGS sequence"/>
</dbReference>
<protein>
    <submittedName>
        <fullName evidence="1">Uncharacterized protein</fullName>
    </submittedName>
</protein>
<proteinExistence type="predicted"/>
<evidence type="ECO:0000313" key="2">
    <source>
        <dbReference type="Proteomes" id="UP000516437"/>
    </source>
</evidence>
<gene>
    <name evidence="1" type="ORF">CJ030_MR0G005911</name>
</gene>
<keyword evidence="2" id="KW-1185">Reference proteome</keyword>
<dbReference type="PANTHER" id="PTHR45719:SF3">
    <property type="entry name" value="BETA-GLUCURONOSYLTRANSFERASE GLCAT14A"/>
    <property type="match status" value="1"/>
</dbReference>